<keyword evidence="6" id="KW-0694">RNA-binding</keyword>
<dbReference type="SUPFAM" id="SSF52540">
    <property type="entry name" value="P-loop containing nucleoside triphosphate hydrolases"/>
    <property type="match status" value="2"/>
</dbReference>
<evidence type="ECO:0000313" key="11">
    <source>
        <dbReference type="EMBL" id="KAJ7021035.1"/>
    </source>
</evidence>
<feature type="region of interest" description="Disordered" evidence="8">
    <location>
        <begin position="683"/>
        <end position="717"/>
    </location>
</feature>
<evidence type="ECO:0000256" key="4">
    <source>
        <dbReference type="ARBA" id="ARBA00022806"/>
    </source>
</evidence>
<evidence type="ECO:0000256" key="1">
    <source>
        <dbReference type="ARBA" id="ARBA00012552"/>
    </source>
</evidence>
<dbReference type="GO" id="GO:0005524">
    <property type="term" value="F:ATP binding"/>
    <property type="evidence" value="ECO:0007669"/>
    <property type="project" value="UniProtKB-KW"/>
</dbReference>
<dbReference type="PANTHER" id="PTHR47959">
    <property type="entry name" value="ATP-DEPENDENT RNA HELICASE RHLE-RELATED"/>
    <property type="match status" value="1"/>
</dbReference>
<evidence type="ECO:0000259" key="9">
    <source>
        <dbReference type="PROSITE" id="PS51192"/>
    </source>
</evidence>
<dbReference type="Pfam" id="PF00270">
    <property type="entry name" value="DEAD"/>
    <property type="match status" value="1"/>
</dbReference>
<gene>
    <name evidence="11" type="ORF">C8F04DRAFT_1141986</name>
</gene>
<name>A0AAD6WQ80_9AGAR</name>
<feature type="compositionally biased region" description="Polar residues" evidence="8">
    <location>
        <begin position="272"/>
        <end position="284"/>
    </location>
</feature>
<comment type="caution">
    <text evidence="11">The sequence shown here is derived from an EMBL/GenBank/DDBJ whole genome shotgun (WGS) entry which is preliminary data.</text>
</comment>
<feature type="compositionally biased region" description="Pro residues" evidence="8">
    <location>
        <begin position="367"/>
        <end position="383"/>
    </location>
</feature>
<dbReference type="SMART" id="SM00487">
    <property type="entry name" value="DEXDc"/>
    <property type="match status" value="1"/>
</dbReference>
<dbReference type="GO" id="GO:0005829">
    <property type="term" value="C:cytosol"/>
    <property type="evidence" value="ECO:0007669"/>
    <property type="project" value="TreeGrafter"/>
</dbReference>
<keyword evidence="5" id="KW-0067">ATP-binding</keyword>
<feature type="compositionally biased region" description="Basic and acidic residues" evidence="8">
    <location>
        <begin position="290"/>
        <end position="331"/>
    </location>
</feature>
<feature type="compositionally biased region" description="Basic and acidic residues" evidence="8">
    <location>
        <begin position="111"/>
        <end position="120"/>
    </location>
</feature>
<dbReference type="InterPro" id="IPR014001">
    <property type="entry name" value="Helicase_ATP-bd"/>
</dbReference>
<dbReference type="InterPro" id="IPR011545">
    <property type="entry name" value="DEAD/DEAH_box_helicase_dom"/>
</dbReference>
<evidence type="ECO:0000256" key="6">
    <source>
        <dbReference type="ARBA" id="ARBA00022884"/>
    </source>
</evidence>
<accession>A0AAD6WQ80</accession>
<feature type="domain" description="Helicase ATP-binding" evidence="9">
    <location>
        <begin position="497"/>
        <end position="851"/>
    </location>
</feature>
<evidence type="ECO:0000256" key="8">
    <source>
        <dbReference type="SAM" id="MobiDB-lite"/>
    </source>
</evidence>
<keyword evidence="12" id="KW-1185">Reference proteome</keyword>
<evidence type="ECO:0000256" key="5">
    <source>
        <dbReference type="ARBA" id="ARBA00022840"/>
    </source>
</evidence>
<dbReference type="Proteomes" id="UP001218188">
    <property type="component" value="Unassembled WGS sequence"/>
</dbReference>
<dbReference type="AlphaFoldDB" id="A0AAD6WQ80"/>
<feature type="region of interest" description="Disordered" evidence="8">
    <location>
        <begin position="594"/>
        <end position="613"/>
    </location>
</feature>
<feature type="compositionally biased region" description="Basic and acidic residues" evidence="8">
    <location>
        <begin position="786"/>
        <end position="805"/>
    </location>
</feature>
<dbReference type="EMBL" id="JARJCM010000243">
    <property type="protein sequence ID" value="KAJ7021035.1"/>
    <property type="molecule type" value="Genomic_DNA"/>
</dbReference>
<organism evidence="11 12">
    <name type="scientific">Mycena alexandri</name>
    <dbReference type="NCBI Taxonomy" id="1745969"/>
    <lineage>
        <taxon>Eukaryota</taxon>
        <taxon>Fungi</taxon>
        <taxon>Dikarya</taxon>
        <taxon>Basidiomycota</taxon>
        <taxon>Agaricomycotina</taxon>
        <taxon>Agaricomycetes</taxon>
        <taxon>Agaricomycetidae</taxon>
        <taxon>Agaricales</taxon>
        <taxon>Marasmiineae</taxon>
        <taxon>Mycenaceae</taxon>
        <taxon>Mycena</taxon>
    </lineage>
</organism>
<evidence type="ECO:0000313" key="12">
    <source>
        <dbReference type="Proteomes" id="UP001218188"/>
    </source>
</evidence>
<dbReference type="PANTHER" id="PTHR47959:SF1">
    <property type="entry name" value="ATP-DEPENDENT RNA HELICASE DBPA"/>
    <property type="match status" value="1"/>
</dbReference>
<dbReference type="InterPro" id="IPR001650">
    <property type="entry name" value="Helicase_C-like"/>
</dbReference>
<dbReference type="InterPro" id="IPR027417">
    <property type="entry name" value="P-loop_NTPase"/>
</dbReference>
<feature type="domain" description="Helicase C-terminal" evidence="10">
    <location>
        <begin position="878"/>
        <end position="1097"/>
    </location>
</feature>
<dbReference type="GO" id="GO:0003723">
    <property type="term" value="F:RNA binding"/>
    <property type="evidence" value="ECO:0007669"/>
    <property type="project" value="UniProtKB-KW"/>
</dbReference>
<dbReference type="InterPro" id="IPR050079">
    <property type="entry name" value="DEAD_box_RNA_helicase"/>
</dbReference>
<keyword evidence="3" id="KW-0378">Hydrolase</keyword>
<feature type="compositionally biased region" description="Basic and acidic residues" evidence="8">
    <location>
        <begin position="87"/>
        <end position="98"/>
    </location>
</feature>
<evidence type="ECO:0000256" key="3">
    <source>
        <dbReference type="ARBA" id="ARBA00022801"/>
    </source>
</evidence>
<dbReference type="SMART" id="SM00490">
    <property type="entry name" value="HELICc"/>
    <property type="match status" value="1"/>
</dbReference>
<feature type="region of interest" description="Disordered" evidence="8">
    <location>
        <begin position="38"/>
        <end position="337"/>
    </location>
</feature>
<reference evidence="11" key="1">
    <citation type="submission" date="2023-03" db="EMBL/GenBank/DDBJ databases">
        <title>Massive genome expansion in bonnet fungi (Mycena s.s.) driven by repeated elements and novel gene families across ecological guilds.</title>
        <authorList>
            <consortium name="Lawrence Berkeley National Laboratory"/>
            <person name="Harder C.B."/>
            <person name="Miyauchi S."/>
            <person name="Viragh M."/>
            <person name="Kuo A."/>
            <person name="Thoen E."/>
            <person name="Andreopoulos B."/>
            <person name="Lu D."/>
            <person name="Skrede I."/>
            <person name="Drula E."/>
            <person name="Henrissat B."/>
            <person name="Morin E."/>
            <person name="Kohler A."/>
            <person name="Barry K."/>
            <person name="LaButti K."/>
            <person name="Morin E."/>
            <person name="Salamov A."/>
            <person name="Lipzen A."/>
            <person name="Mereny Z."/>
            <person name="Hegedus B."/>
            <person name="Baldrian P."/>
            <person name="Stursova M."/>
            <person name="Weitz H."/>
            <person name="Taylor A."/>
            <person name="Grigoriev I.V."/>
            <person name="Nagy L.G."/>
            <person name="Martin F."/>
            <person name="Kauserud H."/>
        </authorList>
    </citation>
    <scope>NUCLEOTIDE SEQUENCE</scope>
    <source>
        <strain evidence="11">CBHHK200</strain>
    </source>
</reference>
<dbReference type="Gene3D" id="3.40.50.300">
    <property type="entry name" value="P-loop containing nucleotide triphosphate hydrolases"/>
    <property type="match status" value="2"/>
</dbReference>
<evidence type="ECO:0000256" key="2">
    <source>
        <dbReference type="ARBA" id="ARBA00022741"/>
    </source>
</evidence>
<feature type="compositionally biased region" description="Basic and acidic residues" evidence="8">
    <location>
        <begin position="129"/>
        <end position="144"/>
    </location>
</feature>
<dbReference type="EC" id="3.6.4.13" evidence="1"/>
<evidence type="ECO:0000256" key="7">
    <source>
        <dbReference type="ARBA" id="ARBA00047984"/>
    </source>
</evidence>
<dbReference type="GO" id="GO:0003724">
    <property type="term" value="F:RNA helicase activity"/>
    <property type="evidence" value="ECO:0007669"/>
    <property type="project" value="UniProtKB-EC"/>
</dbReference>
<evidence type="ECO:0000259" key="10">
    <source>
        <dbReference type="PROSITE" id="PS51194"/>
    </source>
</evidence>
<protein>
    <recommendedName>
        <fullName evidence="1">RNA helicase</fullName>
        <ecNumber evidence="1">3.6.4.13</ecNumber>
    </recommendedName>
</protein>
<dbReference type="PROSITE" id="PS51192">
    <property type="entry name" value="HELICASE_ATP_BIND_1"/>
    <property type="match status" value="1"/>
</dbReference>
<sequence>MSLLVRRTTQTCTCAHEGVLTALFHSSPKNQWKKNRTTALALPEVEDRNAPKRVDDAAPRKSTSKALIRRGKPKPEREQVSAFVRDTVPHTEAERAEGDSPVGRNPSFRRRTQDWTDRTGKWSASRFGGGDHRGSQMGLREDRPQSYGLGHGNGEPSTQTRREGFYARPEGPPPDYADDVSGRAYGRQRFPSLQRFHPANASRDDRGDRSLNGAAAFPQRTPFGKRQEDRDSPPLPRPRVSSQKTPFGLRDPEDDGHGSATNVRATDDRPSSRASSSKIPFESQSPRKRASVDDEARISEYDEFRPARAESREKPAWRSQDSPRKRLESPDPHQPYQRAMDLRIIDDQIDELLPSSTLKNRKAAPTPLVPKSPPKPPPPPPKPKLPRKAPAEHEKSLFSNDAVILGRNNVPIVTKADPATASTTSAYSPRMDLGNDLPTKFTSPPLLPGLVNCVLNSLDKFATPTKIQALSLKYLVDPWTAGQENTPGEDSTAVSTVAEPQPYKEYLLASETGSGKSIAYLLPMLQALKVSEVRRLAENAATPVASKRGLNPRALVLAPTHELARQLSATAKALVHEVKLRVLCASRRNLPTRPAAEERAAAGKSGRRGSSAGRMKALMSFADDGAMGEFEVKETGPGTSAFPVDVVVGTPMKLMEMVRGRGWDRDVEFAGGPAAIYEMEKREQAKGDLAQDADSKDKGPKRRRGRDSVPGVGEWRSSPEMGLSEVEWVIVDEADVLFDSDFQETTRMLLADIAKARGHEVPFITLPIGLLAPMPPKAEPVPLSSRGKEKAKTAEEKETENEKAPGKIVAKRGPSVITPLNYPFNLLLTSASVPNWLSKYLNAYHPSLLRLVSPNLHHLPKSLKTEWVNWSGGNKSADIERRLRKVWAADAADGLGPGPESLGDMSKVLIFCNKNSHVEDLGTFLEEKGIKNIPLSAKSDNRKRGNNKHLEGFIRLPGRQATEQPLDDWSSSWVADKDAEEEEEEKMPVKAKVKAAPRVLVPIVKQGIEPPAVKNDPMNVPHVMITTSFLSRGLDFSPDVKHVFIVDDPRSMVDFLHRAGRTGRAGENGKVVIFGKMAGRGSQQSQRIKKQVKALVA</sequence>
<dbReference type="Pfam" id="PF00271">
    <property type="entry name" value="Helicase_C"/>
    <property type="match status" value="1"/>
</dbReference>
<comment type="catalytic activity">
    <reaction evidence="7">
        <text>ATP + H2O = ADP + phosphate + H(+)</text>
        <dbReference type="Rhea" id="RHEA:13065"/>
        <dbReference type="ChEBI" id="CHEBI:15377"/>
        <dbReference type="ChEBI" id="CHEBI:15378"/>
        <dbReference type="ChEBI" id="CHEBI:30616"/>
        <dbReference type="ChEBI" id="CHEBI:43474"/>
        <dbReference type="ChEBI" id="CHEBI:456216"/>
        <dbReference type="EC" id="3.6.4.13"/>
    </reaction>
</comment>
<keyword evidence="2" id="KW-0547">Nucleotide-binding</keyword>
<proteinExistence type="predicted"/>
<feature type="region of interest" description="Disordered" evidence="8">
    <location>
        <begin position="775"/>
        <end position="806"/>
    </location>
</feature>
<dbReference type="PROSITE" id="PS51194">
    <property type="entry name" value="HELICASE_CTER"/>
    <property type="match status" value="1"/>
</dbReference>
<dbReference type="GO" id="GO:0016787">
    <property type="term" value="F:hydrolase activity"/>
    <property type="evidence" value="ECO:0007669"/>
    <property type="project" value="UniProtKB-KW"/>
</dbReference>
<feature type="compositionally biased region" description="Low complexity" evidence="8">
    <location>
        <begin position="602"/>
        <end position="613"/>
    </location>
</feature>
<feature type="region of interest" description="Disordered" evidence="8">
    <location>
        <begin position="355"/>
        <end position="394"/>
    </location>
</feature>
<keyword evidence="4" id="KW-0347">Helicase</keyword>
<feature type="compositionally biased region" description="Basic and acidic residues" evidence="8">
    <location>
        <begin position="45"/>
        <end position="59"/>
    </location>
</feature>